<dbReference type="EMBL" id="ASHM01004772">
    <property type="protein sequence ID" value="PNY11765.1"/>
    <property type="molecule type" value="Genomic_DNA"/>
</dbReference>
<accession>A0A2K3P900</accession>
<reference evidence="2 3" key="2">
    <citation type="journal article" date="2017" name="Front. Plant Sci.">
        <title>Gene Classification and Mining of Molecular Markers Useful in Red Clover (Trifolium pratense) Breeding.</title>
        <authorList>
            <person name="Istvanek J."/>
            <person name="Dluhosova J."/>
            <person name="Dluhos P."/>
            <person name="Patkova L."/>
            <person name="Nedelnik J."/>
            <person name="Repkova J."/>
        </authorList>
    </citation>
    <scope>NUCLEOTIDE SEQUENCE [LARGE SCALE GENOMIC DNA]</scope>
    <source>
        <strain evidence="3">cv. Tatra</strain>
        <tissue evidence="2">Young leaves</tissue>
    </source>
</reference>
<dbReference type="InterPro" id="IPR000477">
    <property type="entry name" value="RT_dom"/>
</dbReference>
<dbReference type="PROSITE" id="PS50878">
    <property type="entry name" value="RT_POL"/>
    <property type="match status" value="1"/>
</dbReference>
<dbReference type="SUPFAM" id="SSF56672">
    <property type="entry name" value="DNA/RNA polymerases"/>
    <property type="match status" value="1"/>
</dbReference>
<evidence type="ECO:0000313" key="2">
    <source>
        <dbReference type="EMBL" id="PNY11765.1"/>
    </source>
</evidence>
<evidence type="ECO:0000313" key="3">
    <source>
        <dbReference type="Proteomes" id="UP000236291"/>
    </source>
</evidence>
<sequence length="273" mass="31552">MDQACIFQSSMSILVNGSPTEDFNVERGLRQGDPLSPFLFLIVAEGLAGMMRRVVEIGRFKGFHVNDNIQFQILQFADDTILMGEGTLDNLRTIKVLLRSFELMSGLKINFVKSKLYGFHVDGRFLEAGSTFLSCRSDVIPFRFLGIPVGANPRRKETWKPVVEAMARRLSCWNSRHLSFGGRITLINSPRPHHLRWFRHCHLTIFSTPLTSRVFAFHENRTTYPGVQIRVQSILTTNWNGVDPVWMWQWRDILSDIENRQLLELQNLLTELW</sequence>
<dbReference type="STRING" id="57577.A0A2K3P900"/>
<dbReference type="Pfam" id="PF00078">
    <property type="entry name" value="RVT_1"/>
    <property type="match status" value="1"/>
</dbReference>
<protein>
    <submittedName>
        <fullName evidence="2">Ribonuclease H</fullName>
    </submittedName>
</protein>
<reference evidence="2 3" key="1">
    <citation type="journal article" date="2014" name="Am. J. Bot.">
        <title>Genome assembly and annotation for red clover (Trifolium pratense; Fabaceae).</title>
        <authorList>
            <person name="Istvanek J."/>
            <person name="Jaros M."/>
            <person name="Krenek A."/>
            <person name="Repkova J."/>
        </authorList>
    </citation>
    <scope>NUCLEOTIDE SEQUENCE [LARGE SCALE GENOMIC DNA]</scope>
    <source>
        <strain evidence="3">cv. Tatra</strain>
        <tissue evidence="2">Young leaves</tissue>
    </source>
</reference>
<feature type="domain" description="Reverse transcriptase" evidence="1">
    <location>
        <begin position="1"/>
        <end position="149"/>
    </location>
</feature>
<dbReference type="PANTHER" id="PTHR33116:SF78">
    <property type="entry name" value="OS12G0587133 PROTEIN"/>
    <property type="match status" value="1"/>
</dbReference>
<dbReference type="PANTHER" id="PTHR33116">
    <property type="entry name" value="REVERSE TRANSCRIPTASE ZINC-BINDING DOMAIN-CONTAINING PROTEIN-RELATED-RELATED"/>
    <property type="match status" value="1"/>
</dbReference>
<evidence type="ECO:0000259" key="1">
    <source>
        <dbReference type="PROSITE" id="PS50878"/>
    </source>
</evidence>
<proteinExistence type="predicted"/>
<dbReference type="InterPro" id="IPR043502">
    <property type="entry name" value="DNA/RNA_pol_sf"/>
</dbReference>
<name>A0A2K3P900_TRIPR</name>
<gene>
    <name evidence="2" type="ORF">L195_g008380</name>
</gene>
<organism evidence="2 3">
    <name type="scientific">Trifolium pratense</name>
    <name type="common">Red clover</name>
    <dbReference type="NCBI Taxonomy" id="57577"/>
    <lineage>
        <taxon>Eukaryota</taxon>
        <taxon>Viridiplantae</taxon>
        <taxon>Streptophyta</taxon>
        <taxon>Embryophyta</taxon>
        <taxon>Tracheophyta</taxon>
        <taxon>Spermatophyta</taxon>
        <taxon>Magnoliopsida</taxon>
        <taxon>eudicotyledons</taxon>
        <taxon>Gunneridae</taxon>
        <taxon>Pentapetalae</taxon>
        <taxon>rosids</taxon>
        <taxon>fabids</taxon>
        <taxon>Fabales</taxon>
        <taxon>Fabaceae</taxon>
        <taxon>Papilionoideae</taxon>
        <taxon>50 kb inversion clade</taxon>
        <taxon>NPAAA clade</taxon>
        <taxon>Hologalegina</taxon>
        <taxon>IRL clade</taxon>
        <taxon>Trifolieae</taxon>
        <taxon>Trifolium</taxon>
    </lineage>
</organism>
<comment type="caution">
    <text evidence="2">The sequence shown here is derived from an EMBL/GenBank/DDBJ whole genome shotgun (WGS) entry which is preliminary data.</text>
</comment>
<dbReference type="Proteomes" id="UP000236291">
    <property type="component" value="Unassembled WGS sequence"/>
</dbReference>
<dbReference type="AlphaFoldDB" id="A0A2K3P900"/>
<dbReference type="ExpressionAtlas" id="A0A2K3P900">
    <property type="expression patterns" value="baseline"/>
</dbReference>